<protein>
    <submittedName>
        <fullName evidence="6">8-oxo-dGTP diphosphatase</fullName>
        <ecNumber evidence="6">3.6.1.55</ecNumber>
    </submittedName>
</protein>
<evidence type="ECO:0000313" key="6">
    <source>
        <dbReference type="EMBL" id="MBB5078918.1"/>
    </source>
</evidence>
<comment type="cofactor">
    <cofactor evidence="1">
        <name>Mg(2+)</name>
        <dbReference type="ChEBI" id="CHEBI:18420"/>
    </cofactor>
</comment>
<dbReference type="SUPFAM" id="SSF55811">
    <property type="entry name" value="Nudix"/>
    <property type="match status" value="1"/>
</dbReference>
<dbReference type="GO" id="GO:0035539">
    <property type="term" value="F:8-oxo-7,8-dihydrodeoxyguanosine triphosphate pyrophosphatase activity"/>
    <property type="evidence" value="ECO:0007669"/>
    <property type="project" value="UniProtKB-EC"/>
</dbReference>
<proteinExistence type="inferred from homology"/>
<comment type="caution">
    <text evidence="6">The sequence shown here is derived from an EMBL/GenBank/DDBJ whole genome shotgun (WGS) entry which is preliminary data.</text>
</comment>
<dbReference type="InterPro" id="IPR020476">
    <property type="entry name" value="Nudix_hydrolase"/>
</dbReference>
<reference evidence="6 7" key="1">
    <citation type="submission" date="2020-08" db="EMBL/GenBank/DDBJ databases">
        <title>Genomic Encyclopedia of Type Strains, Phase IV (KMG-IV): sequencing the most valuable type-strain genomes for metagenomic binning, comparative biology and taxonomic classification.</title>
        <authorList>
            <person name="Goeker M."/>
        </authorList>
    </citation>
    <scope>NUCLEOTIDE SEQUENCE [LARGE SCALE GENOMIC DNA]</scope>
    <source>
        <strain evidence="6 7">DSM 45385</strain>
    </source>
</reference>
<evidence type="ECO:0000259" key="5">
    <source>
        <dbReference type="PROSITE" id="PS51462"/>
    </source>
</evidence>
<dbReference type="PROSITE" id="PS00893">
    <property type="entry name" value="NUDIX_BOX"/>
    <property type="match status" value="1"/>
</dbReference>
<dbReference type="InterPro" id="IPR015797">
    <property type="entry name" value="NUDIX_hydrolase-like_dom_sf"/>
</dbReference>
<evidence type="ECO:0000256" key="2">
    <source>
        <dbReference type="ARBA" id="ARBA00005582"/>
    </source>
</evidence>
<dbReference type="InterPro" id="IPR000086">
    <property type="entry name" value="NUDIX_hydrolase_dom"/>
</dbReference>
<dbReference type="Pfam" id="PF00293">
    <property type="entry name" value="NUDIX"/>
    <property type="match status" value="1"/>
</dbReference>
<sequence length="157" mass="16802">MKPLLAVSSVVLGDGEVLMVHQRNAADPHPIWGLPGGMVEDGELSDRAAAREVAEECGLKVGPPTRLLAVVQFPVPATLTALYFAFERPRGQDLTPADPDGDVLEAAWVPVGQALARLADFPLAVMREPATACLREPGGPVRYWTWPDGPDGRTMVI</sequence>
<dbReference type="InterPro" id="IPR020084">
    <property type="entry name" value="NUDIX_hydrolase_CS"/>
</dbReference>
<evidence type="ECO:0000256" key="1">
    <source>
        <dbReference type="ARBA" id="ARBA00001946"/>
    </source>
</evidence>
<dbReference type="EMBL" id="JACHIN010000005">
    <property type="protein sequence ID" value="MBB5078918.1"/>
    <property type="molecule type" value="Genomic_DNA"/>
</dbReference>
<dbReference type="AlphaFoldDB" id="A0A7W8A624"/>
<keyword evidence="7" id="KW-1185">Reference proteome</keyword>
<dbReference type="CDD" id="cd02883">
    <property type="entry name" value="NUDIX_Hydrolase"/>
    <property type="match status" value="1"/>
</dbReference>
<evidence type="ECO:0000256" key="4">
    <source>
        <dbReference type="RuleBase" id="RU003476"/>
    </source>
</evidence>
<feature type="domain" description="Nudix hydrolase" evidence="5">
    <location>
        <begin position="2"/>
        <end position="131"/>
    </location>
</feature>
<keyword evidence="3 4" id="KW-0378">Hydrolase</keyword>
<gene>
    <name evidence="6" type="ORF">HNR40_004404</name>
</gene>
<dbReference type="Gene3D" id="3.90.79.10">
    <property type="entry name" value="Nucleoside Triphosphate Pyrophosphohydrolase"/>
    <property type="match status" value="1"/>
</dbReference>
<dbReference type="PANTHER" id="PTHR43046:SF14">
    <property type="entry name" value="MUTT_NUDIX FAMILY PROTEIN"/>
    <property type="match status" value="1"/>
</dbReference>
<dbReference type="PRINTS" id="PR00502">
    <property type="entry name" value="NUDIXFAMILY"/>
</dbReference>
<comment type="similarity">
    <text evidence="2 4">Belongs to the Nudix hydrolase family.</text>
</comment>
<evidence type="ECO:0000256" key="3">
    <source>
        <dbReference type="ARBA" id="ARBA00022801"/>
    </source>
</evidence>
<evidence type="ECO:0000313" key="7">
    <source>
        <dbReference type="Proteomes" id="UP000568380"/>
    </source>
</evidence>
<organism evidence="6 7">
    <name type="scientific">Nonomuraea endophytica</name>
    <dbReference type="NCBI Taxonomy" id="714136"/>
    <lineage>
        <taxon>Bacteria</taxon>
        <taxon>Bacillati</taxon>
        <taxon>Actinomycetota</taxon>
        <taxon>Actinomycetes</taxon>
        <taxon>Streptosporangiales</taxon>
        <taxon>Streptosporangiaceae</taxon>
        <taxon>Nonomuraea</taxon>
    </lineage>
</organism>
<dbReference type="RefSeq" id="WP_184964034.1">
    <property type="nucleotide sequence ID" value="NZ_JACHIN010000005.1"/>
</dbReference>
<dbReference type="Proteomes" id="UP000568380">
    <property type="component" value="Unassembled WGS sequence"/>
</dbReference>
<dbReference type="PANTHER" id="PTHR43046">
    <property type="entry name" value="GDP-MANNOSE MANNOSYL HYDROLASE"/>
    <property type="match status" value="1"/>
</dbReference>
<name>A0A7W8A624_9ACTN</name>
<dbReference type="EC" id="3.6.1.55" evidence="6"/>
<dbReference type="PROSITE" id="PS51462">
    <property type="entry name" value="NUDIX"/>
    <property type="match status" value="1"/>
</dbReference>
<accession>A0A7W8A624</accession>